<evidence type="ECO:0000313" key="2">
    <source>
        <dbReference type="EMBL" id="AZA08687.1"/>
    </source>
</evidence>
<keyword evidence="1" id="KW-0812">Transmembrane</keyword>
<keyword evidence="3" id="KW-1185">Reference proteome</keyword>
<feature type="transmembrane region" description="Helical" evidence="1">
    <location>
        <begin position="64"/>
        <end position="84"/>
    </location>
</feature>
<dbReference type="EMBL" id="CP033898">
    <property type="protein sequence ID" value="AZA08687.1"/>
    <property type="molecule type" value="Genomic_DNA"/>
</dbReference>
<organism evidence="2 3">
    <name type="scientific">Corynebacterium pseudopelargi</name>
    <dbReference type="NCBI Taxonomy" id="2080757"/>
    <lineage>
        <taxon>Bacteria</taxon>
        <taxon>Bacillati</taxon>
        <taxon>Actinomycetota</taxon>
        <taxon>Actinomycetes</taxon>
        <taxon>Mycobacteriales</taxon>
        <taxon>Corynebacteriaceae</taxon>
        <taxon>Corynebacterium</taxon>
    </lineage>
</organism>
<gene>
    <name evidence="2" type="ORF">CPPEL_02780</name>
</gene>
<dbReference type="RefSeq" id="WP_123959703.1">
    <property type="nucleotide sequence ID" value="NZ_CP033898.1"/>
</dbReference>
<dbReference type="OrthoDB" id="4422339at2"/>
<reference evidence="2 3" key="1">
    <citation type="submission" date="2018-11" db="EMBL/GenBank/DDBJ databases">
        <authorList>
            <person name="Kleinhagauer T."/>
            <person name="Glaeser S.P."/>
            <person name="Spergser J."/>
            <person name="Ruckert C."/>
            <person name="Kaempfer P."/>
            <person name="Busse H.-J."/>
        </authorList>
    </citation>
    <scope>NUCLEOTIDE SEQUENCE [LARGE SCALE GENOMIC DNA]</scope>
    <source>
        <strain evidence="2 3">812CH</strain>
    </source>
</reference>
<keyword evidence="1" id="KW-1133">Transmembrane helix</keyword>
<dbReference type="Proteomes" id="UP000271426">
    <property type="component" value="Chromosome"/>
</dbReference>
<dbReference type="KEGG" id="cpso:CPPEL_02780"/>
<accession>A0A3G6IT27</accession>
<name>A0A3G6IT27_9CORY</name>
<sequence length="157" mass="17029">MPIEHLPMRWRPAARRVRQWAMTDSMAALILGVGMLLRGCSYIPGILGAPPTGGSHPAEGTLPISAWGWVWITTGTACVVLAFVRAPRCEAIFLSIGVGLHVLWACSFLTAALSGESPRGWVSSLSYFMVAFLALWAIWRGKRGDAPMERDYKGGGE</sequence>
<evidence type="ECO:0000256" key="1">
    <source>
        <dbReference type="SAM" id="Phobius"/>
    </source>
</evidence>
<feature type="transmembrane region" description="Helical" evidence="1">
    <location>
        <begin position="91"/>
        <end position="114"/>
    </location>
</feature>
<keyword evidence="1" id="KW-0472">Membrane</keyword>
<feature type="transmembrane region" description="Helical" evidence="1">
    <location>
        <begin position="120"/>
        <end position="139"/>
    </location>
</feature>
<dbReference type="AlphaFoldDB" id="A0A3G6IT27"/>
<evidence type="ECO:0000313" key="3">
    <source>
        <dbReference type="Proteomes" id="UP000271426"/>
    </source>
</evidence>
<proteinExistence type="predicted"/>
<protein>
    <submittedName>
        <fullName evidence="2">Uncharacterized protein</fullName>
    </submittedName>
</protein>